<comment type="subcellular location">
    <subcellularLocation>
        <location evidence="4">Nucleus</location>
    </subcellularLocation>
</comment>
<dbReference type="PROSITE" id="PS00177">
    <property type="entry name" value="TOPOISOMERASE_II"/>
    <property type="match status" value="1"/>
</dbReference>
<feature type="compositionally biased region" description="Acidic residues" evidence="21">
    <location>
        <begin position="1495"/>
        <end position="1525"/>
    </location>
</feature>
<dbReference type="EC" id="5.6.2.2" evidence="7 20"/>
<dbReference type="FunFam" id="3.40.50.670:FF:000001">
    <property type="entry name" value="DNA topoisomerase 2"/>
    <property type="match status" value="2"/>
</dbReference>
<dbReference type="Gene3D" id="3.30.565.10">
    <property type="entry name" value="Histidine kinase-like ATPase, C-terminal domain"/>
    <property type="match status" value="1"/>
</dbReference>
<dbReference type="Gene3D" id="3.30.230.10">
    <property type="match status" value="1"/>
</dbReference>
<dbReference type="GO" id="GO:0046872">
    <property type="term" value="F:metal ion binding"/>
    <property type="evidence" value="ECO:0007669"/>
    <property type="project" value="UniProtKB-KW"/>
</dbReference>
<dbReference type="InterPro" id="IPR013760">
    <property type="entry name" value="Topo_IIA-like_dom_sf"/>
</dbReference>
<comment type="catalytic activity">
    <reaction evidence="1 19 20">
        <text>ATP-dependent breakage, passage and rejoining of double-stranded DNA.</text>
        <dbReference type="EC" id="5.6.2.2"/>
    </reaction>
</comment>
<evidence type="ECO:0000256" key="14">
    <source>
        <dbReference type="ARBA" id="ARBA00023029"/>
    </source>
</evidence>
<dbReference type="Proteomes" id="UP000013776">
    <property type="component" value="Unassembled WGS sequence"/>
</dbReference>
<evidence type="ECO:0000256" key="15">
    <source>
        <dbReference type="ARBA" id="ARBA00023125"/>
    </source>
</evidence>
<organism evidence="24 25">
    <name type="scientific">Taphrina deformans (strain PYCC 5710 / ATCC 11124 / CBS 356.35 / IMI 108563 / JCM 9778 / NBRC 8474)</name>
    <name type="common">Peach leaf curl fungus</name>
    <name type="synonym">Lalaria deformans</name>
    <dbReference type="NCBI Taxonomy" id="1097556"/>
    <lineage>
        <taxon>Eukaryota</taxon>
        <taxon>Fungi</taxon>
        <taxon>Dikarya</taxon>
        <taxon>Ascomycota</taxon>
        <taxon>Taphrinomycotina</taxon>
        <taxon>Taphrinomycetes</taxon>
        <taxon>Taphrinales</taxon>
        <taxon>Taphrinaceae</taxon>
        <taxon>Taphrina</taxon>
    </lineage>
</organism>
<dbReference type="Gene3D" id="1.10.268.10">
    <property type="entry name" value="Topoisomerase, domain 3"/>
    <property type="match status" value="1"/>
</dbReference>
<dbReference type="Gene3D" id="3.90.199.10">
    <property type="entry name" value="Topoisomerase II, domain 5"/>
    <property type="match status" value="1"/>
</dbReference>
<dbReference type="InterPro" id="IPR020568">
    <property type="entry name" value="Ribosomal_Su5_D2-typ_SF"/>
</dbReference>
<dbReference type="CDD" id="cd03365">
    <property type="entry name" value="TOPRIM_TopoIIA"/>
    <property type="match status" value="1"/>
</dbReference>
<dbReference type="InterPro" id="IPR002205">
    <property type="entry name" value="Topo_IIA_dom_A"/>
</dbReference>
<evidence type="ECO:0000256" key="11">
    <source>
        <dbReference type="ARBA" id="ARBA00022741"/>
    </source>
</evidence>
<feature type="compositionally biased region" description="Polar residues" evidence="21">
    <location>
        <begin position="1406"/>
        <end position="1419"/>
    </location>
</feature>
<dbReference type="SUPFAM" id="SSF54211">
    <property type="entry name" value="Ribosomal protein S5 domain 2-like"/>
    <property type="match status" value="1"/>
</dbReference>
<keyword evidence="9" id="KW-0597">Phosphoprotein</keyword>
<dbReference type="SUPFAM" id="SSF55874">
    <property type="entry name" value="ATPase domain of HSP90 chaperone/DNA topoisomerase II/histidine kinase"/>
    <property type="match status" value="1"/>
</dbReference>
<evidence type="ECO:0000256" key="18">
    <source>
        <dbReference type="ARBA" id="ARBA00053943"/>
    </source>
</evidence>
<dbReference type="GO" id="GO:0003677">
    <property type="term" value="F:DNA binding"/>
    <property type="evidence" value="ECO:0007669"/>
    <property type="project" value="UniProtKB-UniRule"/>
</dbReference>
<dbReference type="PROSITE" id="PS50880">
    <property type="entry name" value="TOPRIM"/>
    <property type="match status" value="1"/>
</dbReference>
<feature type="domain" description="Topo IIA-type catalytic" evidence="23">
    <location>
        <begin position="765"/>
        <end position="1213"/>
    </location>
</feature>
<dbReference type="GO" id="GO:0000712">
    <property type="term" value="P:resolution of meiotic recombination intermediates"/>
    <property type="evidence" value="ECO:0007669"/>
    <property type="project" value="TreeGrafter"/>
</dbReference>
<dbReference type="PANTHER" id="PTHR10169">
    <property type="entry name" value="DNA TOPOISOMERASE/GYRASE"/>
    <property type="match status" value="1"/>
</dbReference>
<evidence type="ECO:0000313" key="24">
    <source>
        <dbReference type="EMBL" id="CCG81723.1"/>
    </source>
</evidence>
<feature type="compositionally biased region" description="Acidic residues" evidence="21">
    <location>
        <begin position="1146"/>
        <end position="1157"/>
    </location>
</feature>
<dbReference type="Pfam" id="PF01751">
    <property type="entry name" value="Toprim"/>
    <property type="match status" value="1"/>
</dbReference>
<dbReference type="PROSITE" id="PS52040">
    <property type="entry name" value="TOPO_IIA"/>
    <property type="match status" value="1"/>
</dbReference>
<dbReference type="Pfam" id="PF00204">
    <property type="entry name" value="DNA_gyraseB"/>
    <property type="match status" value="1"/>
</dbReference>
<keyword evidence="25" id="KW-1185">Reference proteome</keyword>
<name>R4X883_TAPDE</name>
<feature type="region of interest" description="Disordered" evidence="21">
    <location>
        <begin position="1"/>
        <end position="95"/>
    </location>
</feature>
<evidence type="ECO:0000256" key="6">
    <source>
        <dbReference type="ARBA" id="ARBA00011738"/>
    </source>
</evidence>
<comment type="caution">
    <text evidence="24">The sequence shown here is derived from an EMBL/GenBank/DDBJ whole genome shotgun (WGS) entry which is preliminary data.</text>
</comment>
<keyword evidence="17" id="KW-0539">Nucleus</keyword>
<dbReference type="InterPro" id="IPR013757">
    <property type="entry name" value="Topo_IIA_A_a_sf"/>
</dbReference>
<evidence type="ECO:0000256" key="5">
    <source>
        <dbReference type="ARBA" id="ARBA00011080"/>
    </source>
</evidence>
<dbReference type="Gene3D" id="3.40.50.670">
    <property type="match status" value="1"/>
</dbReference>
<evidence type="ECO:0000256" key="10">
    <source>
        <dbReference type="ARBA" id="ARBA00022723"/>
    </source>
</evidence>
<evidence type="ECO:0000313" key="25">
    <source>
        <dbReference type="Proteomes" id="UP000013776"/>
    </source>
</evidence>
<accession>R4X883</accession>
<dbReference type="FunFam" id="3.30.565.10:FF:000004">
    <property type="entry name" value="DNA topoisomerase 2"/>
    <property type="match status" value="1"/>
</dbReference>
<comment type="similarity">
    <text evidence="5 20">Belongs to the type II topoisomerase family.</text>
</comment>
<dbReference type="InterPro" id="IPR034157">
    <property type="entry name" value="TOPRIM_TopoII"/>
</dbReference>
<dbReference type="InterPro" id="IPR036890">
    <property type="entry name" value="HATPase_C_sf"/>
</dbReference>
<dbReference type="EMBL" id="CAHR02000056">
    <property type="protein sequence ID" value="CCG81723.1"/>
    <property type="molecule type" value="Genomic_DNA"/>
</dbReference>
<feature type="domain" description="Toprim" evidence="22">
    <location>
        <begin position="519"/>
        <end position="633"/>
    </location>
</feature>
<dbReference type="InterPro" id="IPR003594">
    <property type="entry name" value="HATPase_dom"/>
</dbReference>
<keyword evidence="14 19" id="KW-0799">Topoisomerase</keyword>
<dbReference type="InterPro" id="IPR050634">
    <property type="entry name" value="DNA_Topoisomerase_II"/>
</dbReference>
<feature type="region of interest" description="Disordered" evidence="21">
    <location>
        <begin position="1140"/>
        <end position="1162"/>
    </location>
</feature>
<reference evidence="24 25" key="1">
    <citation type="journal article" date="2013" name="MBio">
        <title>Genome sequencing of the plant pathogen Taphrina deformans, the causal agent of peach leaf curl.</title>
        <authorList>
            <person name="Cisse O.H."/>
            <person name="Almeida J.M.G.C.F."/>
            <person name="Fonseca A."/>
            <person name="Kumar A.A."/>
            <person name="Salojaervi J."/>
            <person name="Overmyer K."/>
            <person name="Hauser P.M."/>
            <person name="Pagni M."/>
        </authorList>
    </citation>
    <scope>NUCLEOTIDE SEQUENCE [LARGE SCALE GENOMIC DNA]</scope>
    <source>
        <strain evidence="25">PYCC 5710 / ATCC 11124 / CBS 356.35 / IMI 108563 / JCM 9778 / NBRC 8474</strain>
    </source>
</reference>
<evidence type="ECO:0000259" key="22">
    <source>
        <dbReference type="PROSITE" id="PS50880"/>
    </source>
</evidence>
<keyword evidence="11 20" id="KW-0547">Nucleotide-binding</keyword>
<evidence type="ECO:0000256" key="21">
    <source>
        <dbReference type="SAM" id="MobiDB-lite"/>
    </source>
</evidence>
<keyword evidence="12 20" id="KW-0067">ATP-binding</keyword>
<feature type="compositionally biased region" description="Low complexity" evidence="21">
    <location>
        <begin position="50"/>
        <end position="60"/>
    </location>
</feature>
<dbReference type="GO" id="GO:0000819">
    <property type="term" value="P:sister chromatid segregation"/>
    <property type="evidence" value="ECO:0007669"/>
    <property type="project" value="TreeGrafter"/>
</dbReference>
<comment type="subunit">
    <text evidence="6 20">Homodimer.</text>
</comment>
<dbReference type="InterPro" id="IPR014721">
    <property type="entry name" value="Ribsml_uS5_D2-typ_fold_subgr"/>
</dbReference>
<dbReference type="GO" id="GO:0005634">
    <property type="term" value="C:nucleus"/>
    <property type="evidence" value="ECO:0007669"/>
    <property type="project" value="UniProtKB-SubCell"/>
</dbReference>
<dbReference type="FunFam" id="3.30.1490.30:FF:000001">
    <property type="entry name" value="DNA topoisomerase 2"/>
    <property type="match status" value="1"/>
</dbReference>
<dbReference type="InterPro" id="IPR001154">
    <property type="entry name" value="TopoII_euk"/>
</dbReference>
<feature type="compositionally biased region" description="Basic residues" evidence="21">
    <location>
        <begin position="17"/>
        <end position="28"/>
    </location>
</feature>
<evidence type="ECO:0000256" key="19">
    <source>
        <dbReference type="PROSITE-ProRule" id="PRU01384"/>
    </source>
</evidence>
<evidence type="ECO:0000256" key="12">
    <source>
        <dbReference type="ARBA" id="ARBA00022840"/>
    </source>
</evidence>
<dbReference type="GO" id="GO:0003918">
    <property type="term" value="F:DNA topoisomerase type II (double strand cut, ATP-hydrolyzing) activity"/>
    <property type="evidence" value="ECO:0007669"/>
    <property type="project" value="UniProtKB-UniRule"/>
</dbReference>
<dbReference type="CDD" id="cd16930">
    <property type="entry name" value="HATPase_TopII-like"/>
    <property type="match status" value="1"/>
</dbReference>
<keyword evidence="10" id="KW-0479">Metal-binding</keyword>
<evidence type="ECO:0000256" key="2">
    <source>
        <dbReference type="ARBA" id="ARBA00001913"/>
    </source>
</evidence>
<comment type="cofactor">
    <cofactor evidence="3">
        <name>Mg(2+)</name>
        <dbReference type="ChEBI" id="CHEBI:18420"/>
    </cofactor>
</comment>
<dbReference type="Pfam" id="PF16898">
    <property type="entry name" value="TOPRIM_C"/>
    <property type="match status" value="1"/>
</dbReference>
<dbReference type="GO" id="GO:0005524">
    <property type="term" value="F:ATP binding"/>
    <property type="evidence" value="ECO:0007669"/>
    <property type="project" value="UniProtKB-UniRule"/>
</dbReference>
<dbReference type="InterPro" id="IPR013506">
    <property type="entry name" value="Topo_IIA_bsu_dom2"/>
</dbReference>
<dbReference type="PANTHER" id="PTHR10169:SF38">
    <property type="entry name" value="DNA TOPOISOMERASE 2"/>
    <property type="match status" value="1"/>
</dbReference>
<evidence type="ECO:0000256" key="3">
    <source>
        <dbReference type="ARBA" id="ARBA00001946"/>
    </source>
</evidence>
<dbReference type="InterPro" id="IPR031660">
    <property type="entry name" value="TOPRIM_C"/>
</dbReference>
<evidence type="ECO:0000256" key="7">
    <source>
        <dbReference type="ARBA" id="ARBA00012895"/>
    </source>
</evidence>
<dbReference type="Pfam" id="PF00521">
    <property type="entry name" value="DNA_topoisoIV"/>
    <property type="match status" value="1"/>
</dbReference>
<dbReference type="InterPro" id="IPR013758">
    <property type="entry name" value="Topo_IIA_A/C_ab"/>
</dbReference>
<dbReference type="InterPro" id="IPR006171">
    <property type="entry name" value="TOPRIM_dom"/>
</dbReference>
<protein>
    <recommendedName>
        <fullName evidence="8 20">DNA topoisomerase 2</fullName>
        <ecNumber evidence="7 20">5.6.2.2</ecNumber>
    </recommendedName>
</protein>
<dbReference type="CDD" id="cd00187">
    <property type="entry name" value="TOP4c"/>
    <property type="match status" value="1"/>
</dbReference>
<comment type="cofactor">
    <cofactor evidence="2">
        <name>Ca(2+)</name>
        <dbReference type="ChEBI" id="CHEBI:29108"/>
    </cofactor>
</comment>
<dbReference type="InterPro" id="IPR018522">
    <property type="entry name" value="TopoIIA_CS"/>
</dbReference>
<keyword evidence="13" id="KW-0460">Magnesium</keyword>
<evidence type="ECO:0000256" key="16">
    <source>
        <dbReference type="ARBA" id="ARBA00023235"/>
    </source>
</evidence>
<evidence type="ECO:0000256" key="17">
    <source>
        <dbReference type="ARBA" id="ARBA00023242"/>
    </source>
</evidence>
<feature type="region of interest" description="Disordered" evidence="21">
    <location>
        <begin position="1236"/>
        <end position="1309"/>
    </location>
</feature>
<feature type="region of interest" description="Disordered" evidence="21">
    <location>
        <begin position="1368"/>
        <end position="1525"/>
    </location>
</feature>
<dbReference type="FunFam" id="3.30.1360.40:FF:000003">
    <property type="entry name" value="DNA topoisomerase 2"/>
    <property type="match status" value="1"/>
</dbReference>
<dbReference type="FunFam" id="3.90.199.10:FF:000002">
    <property type="entry name" value="DNA topoisomerase 2"/>
    <property type="match status" value="1"/>
</dbReference>
<dbReference type="SMART" id="SM00433">
    <property type="entry name" value="TOP2c"/>
    <property type="match status" value="1"/>
</dbReference>
<evidence type="ECO:0000256" key="8">
    <source>
        <dbReference type="ARBA" id="ARBA00019635"/>
    </source>
</evidence>
<dbReference type="FunFam" id="3.30.230.10:FF:000008">
    <property type="entry name" value="DNA topoisomerase 2"/>
    <property type="match status" value="1"/>
</dbReference>
<evidence type="ECO:0000256" key="4">
    <source>
        <dbReference type="ARBA" id="ARBA00004123"/>
    </source>
</evidence>
<sequence>MSSAGSDYENYEPSPAVKKKVANLKRAKKVMDSDEESFQSPRPVAKKARIATTAKTTRAISTPLADVDPNHMMSDDSDAEQGVSSKTSAKKATKASDNYQKLTQLEHVIKRPDTYIGSIESQQNEMWSYVPEKSAMEFKKISLVPGLFKIYDEILVNAADNKERDQNMDTLKVDFDRATNTITVMNNGHGIPVEMHEKEGVYIPELIFGHLLTSSNYDDDKKKTTGGRNGYGAKLANIFSTEFTLETTDQKNGKKYVQTWTQNMSKMSKPKITSWKSAEYTKITFKPDLQKFGMLEMDDDLEGIFQRRVYDLAGCVPGIKVFLNGERIKIKTFKEYANMYIASLPPAEKPPPLIYERVNDRWEVAFTISEGQFNQVSFVNSIATTKGGTHVNYIADQIVKRIIEEYAKKNKKASALKAFQVKQHIWLFVNCKIENPAFDSQTKETLTLKASQFGSKCNLGDDFMKKVLKSGVLDDITRQSEMRADKAMKKTDGAKRTRITGMAKLEDANKAGTREAERCTLILTEGDSAKTLAISGMSVVGRDHFGVFPLRGKLLNVRDAAANQVSANTEIQNIKQILGLKHGVKYKDAKELRYGHLMIMTDQDHDGSHIKGLIINYLECFYPSLLSIPGFLIEFITPIVRCTKGKEVVSFFTIPEYEAWKEDVQPGKEWKIKYFKGLGTSDTADAKKYFSDLDKHLKEFHTLQDGDQDLISLAFSKHRADDRKEWLRKFVPGTYMDHSMTKIPFKNFINDELILFSMADNIRSIPNVMDGFKPGQRKILFACFKRKLKAEIKVAQLVGYVGEHTAYHHGEQSLSQTIVGLAQSFVGSNNINILMPNGQFGTRHSGGKDAASARYIFTDIAKIARKIFVEPDSPLLNYLNDDGLMVEPQWFAPILPMILVNGAQGIGTGWSTSIPNFNPADLVRNIRKLMDGEEIKPMEPWYRGFQGLIEEDPKQKGYRAQGIVHEIDDTTVEITELPLGFWTLDMKEFLEQAIAGTDKSPPWVKDYADNSTESRIHFTITLTDKSMKDALHTGLLEKFKLTKNISMQNLVAFDPDGRIRKYNSAEEILKEFYHIRLQFYQRRKDWMAADLEKQYDRLSNQARFVQMIINKELSVSNKKRAALVDELKALKFTPFPTKKTAQVAGETEESLEDDAEENAEKHSDHGYDYLLGMAIWSLTRERVEKLLKDRAHKEEELNSLLKRSAKDLWKSDLDDFELEWQKLLENDEALASKTDTIRKKAKGTKLAGKSKAPAKRKKAGSDDDASDDDFTPVKKRLPEVKKEKPRATKLHDDKIEVKDEPSPEILPPKKVTALKQAKLKLESQTKKILQTDDSPVALLSDKSDKSHTLSADSDEDDVYNFVAKTAATKKTAGQEKKNLPKTVPIRRDDSDSDDWMAKFTEPKPKSTITRVPQIQTSTLESEDEAPAASVSKEVAAPEADHGAKRTMATKKTSRPPASSKSQVTEKSKNDHAKPVPAVVKRPGRAAANARKVVVESDDDVEADQDSDVSIDAGDVSEDFFDDDED</sequence>
<proteinExistence type="inferred from homology"/>
<dbReference type="STRING" id="1097556.R4X883"/>
<evidence type="ECO:0000259" key="23">
    <source>
        <dbReference type="PROSITE" id="PS52040"/>
    </source>
</evidence>
<feature type="active site" description="O-(5'-phospho-DNA)-tyrosine intermediate" evidence="19">
    <location>
        <position position="855"/>
    </location>
</feature>
<dbReference type="CDD" id="cd03481">
    <property type="entry name" value="TopoIIA_Trans_ScTopoIIA"/>
    <property type="match status" value="1"/>
</dbReference>
<dbReference type="Gene3D" id="3.30.1490.30">
    <property type="match status" value="1"/>
</dbReference>
<feature type="compositionally biased region" description="Basic and acidic residues" evidence="21">
    <location>
        <begin position="1276"/>
        <end position="1301"/>
    </location>
</feature>
<evidence type="ECO:0000256" key="13">
    <source>
        <dbReference type="ARBA" id="ARBA00022842"/>
    </source>
</evidence>
<dbReference type="PRINTS" id="PR00418">
    <property type="entry name" value="TPI2FAMILY"/>
</dbReference>
<dbReference type="eggNOG" id="KOG0355">
    <property type="taxonomic scope" value="Eukaryota"/>
</dbReference>
<dbReference type="SMART" id="SM00434">
    <property type="entry name" value="TOP4c"/>
    <property type="match status" value="1"/>
</dbReference>
<keyword evidence="16 19" id="KW-0413">Isomerase</keyword>
<dbReference type="SUPFAM" id="SSF56719">
    <property type="entry name" value="Type II DNA topoisomerase"/>
    <property type="match status" value="1"/>
</dbReference>
<dbReference type="Pfam" id="PF02518">
    <property type="entry name" value="HATPase_c"/>
    <property type="match status" value="1"/>
</dbReference>
<dbReference type="GO" id="GO:0006265">
    <property type="term" value="P:DNA topological change"/>
    <property type="evidence" value="ECO:0007669"/>
    <property type="project" value="UniProtKB-UniRule"/>
</dbReference>
<dbReference type="OrthoDB" id="276498at2759"/>
<feature type="compositionally biased region" description="Basic and acidic residues" evidence="21">
    <location>
        <begin position="1463"/>
        <end position="1473"/>
    </location>
</feature>
<dbReference type="VEuPathDB" id="FungiDB:TAPDE_001558"/>
<dbReference type="Gene3D" id="3.30.1360.40">
    <property type="match status" value="1"/>
</dbReference>
<dbReference type="FunFam" id="1.10.268.10:FF:000003">
    <property type="entry name" value="DNA topoisomerase 2"/>
    <property type="match status" value="1"/>
</dbReference>
<dbReference type="InterPro" id="IPR013759">
    <property type="entry name" value="Topo_IIA_B_C"/>
</dbReference>
<dbReference type="InterPro" id="IPR001241">
    <property type="entry name" value="Topo_IIA"/>
</dbReference>
<dbReference type="PRINTS" id="PR01158">
    <property type="entry name" value="TOPISMRASEII"/>
</dbReference>
<evidence type="ECO:0000256" key="9">
    <source>
        <dbReference type="ARBA" id="ARBA00022553"/>
    </source>
</evidence>
<comment type="function">
    <text evidence="18 20">Control of topological states of DNA by transient breakage and subsequent rejoining of DNA strands. Topoisomerase II makes double-strand breaks.</text>
</comment>
<evidence type="ECO:0000256" key="1">
    <source>
        <dbReference type="ARBA" id="ARBA00000185"/>
    </source>
</evidence>
<evidence type="ECO:0000256" key="20">
    <source>
        <dbReference type="RuleBase" id="RU362094"/>
    </source>
</evidence>
<gene>
    <name evidence="24" type="ORF">TAPDE_001558</name>
</gene>
<keyword evidence="15 19" id="KW-0238">DNA-binding</keyword>